<dbReference type="PANTHER" id="PTHR36303:SF1">
    <property type="entry name" value="2',3'-CYCLIC-NUCLEOTIDE 2'-PHOSPHODIESTERASE"/>
    <property type="match status" value="1"/>
</dbReference>
<feature type="binding site" evidence="2">
    <location>
        <position position="153"/>
    </location>
    <ligand>
        <name>Fe cation</name>
        <dbReference type="ChEBI" id="CHEBI:24875"/>
        <label>2</label>
    </ligand>
</feature>
<feature type="active site" description="Proton donor" evidence="1">
    <location>
        <position position="68"/>
    </location>
</feature>
<evidence type="ECO:0000256" key="1">
    <source>
        <dbReference type="PIRSR" id="PIRSR004789-50"/>
    </source>
</evidence>
<dbReference type="AlphaFoldDB" id="A0A6G8F2U1"/>
<name>A0A6G8F2U1_9PROT</name>
<dbReference type="PIRSF" id="PIRSF004789">
    <property type="entry name" value="DR1281"/>
    <property type="match status" value="1"/>
</dbReference>
<evidence type="ECO:0000256" key="2">
    <source>
        <dbReference type="PIRSR" id="PIRSR004789-51"/>
    </source>
</evidence>
<sequence length="260" mass="28474">MKIIYCGDVVGRAGRDAVLTNLKPMRERFKADVVIVNVENAAHGFGVTPGIAKEFLDSGADILTTGNHVWQQRDIIPFLDESKRIIRPLNYPETSAGRGYAEFELPNGKKLLVTQVLGRVFMESVDNPALAIDKLLKSYTLGGNVQAIFVDIHAECTSEKLSLGYYLDGRVSAVAGTHTHVPTADTKLLPKGTAYITDVGMCGNYDSVLGFDKQTPIDRLCQRYNGGRLEVCRSNGTVWGIFVETDDKTGLAKSIEQFSI</sequence>
<gene>
    <name evidence="3" type="ORF">PlAlph_2830</name>
</gene>
<dbReference type="NCBIfam" id="TIGR00282">
    <property type="entry name" value="TIGR00282 family metallophosphoesterase"/>
    <property type="match status" value="1"/>
</dbReference>
<feature type="binding site" evidence="2">
    <location>
        <position position="8"/>
    </location>
    <ligand>
        <name>Fe cation</name>
        <dbReference type="ChEBI" id="CHEBI:24875"/>
        <label>1</label>
    </ligand>
</feature>
<feature type="binding site" evidence="2">
    <location>
        <position position="39"/>
    </location>
    <ligand>
        <name>Fe cation</name>
        <dbReference type="ChEBI" id="CHEBI:24875"/>
        <label>2</label>
    </ligand>
</feature>
<dbReference type="GO" id="GO:0004113">
    <property type="term" value="F:2',3'-cyclic-nucleotide 3'-phosphodiesterase activity"/>
    <property type="evidence" value="ECO:0007669"/>
    <property type="project" value="TreeGrafter"/>
</dbReference>
<dbReference type="Gene3D" id="3.60.21.10">
    <property type="match status" value="1"/>
</dbReference>
<dbReference type="InterPro" id="IPR029052">
    <property type="entry name" value="Metallo-depent_PP-like"/>
</dbReference>
<feature type="binding site" evidence="2">
    <location>
        <position position="178"/>
    </location>
    <ligand>
        <name>Fe cation</name>
        <dbReference type="ChEBI" id="CHEBI:24875"/>
        <label>2</label>
    </ligand>
</feature>
<feature type="binding site" evidence="2">
    <location>
        <position position="40"/>
    </location>
    <ligand>
        <name>Fe cation</name>
        <dbReference type="ChEBI" id="CHEBI:24875"/>
        <label>1</label>
    </ligand>
</feature>
<evidence type="ECO:0000313" key="3">
    <source>
        <dbReference type="EMBL" id="QIM10391.1"/>
    </source>
</evidence>
<dbReference type="GO" id="GO:0046872">
    <property type="term" value="F:metal ion binding"/>
    <property type="evidence" value="ECO:0007669"/>
    <property type="project" value="UniProtKB-KW"/>
</dbReference>
<dbReference type="PANTHER" id="PTHR36303">
    <property type="entry name" value="2',3'-CYCLIC-NUCLEOTIDE 2'-PHOSPHODIESTERASE"/>
    <property type="match status" value="1"/>
</dbReference>
<proteinExistence type="predicted"/>
<accession>A0A6G8F2U1</accession>
<dbReference type="SUPFAM" id="SSF56300">
    <property type="entry name" value="Metallo-dependent phosphatases"/>
    <property type="match status" value="1"/>
</dbReference>
<protein>
    <submittedName>
        <fullName evidence="3">Metallophosphoesterase</fullName>
    </submittedName>
</protein>
<feature type="binding site" evidence="2">
    <location>
        <position position="67"/>
    </location>
    <ligand>
        <name>Fe cation</name>
        <dbReference type="ChEBI" id="CHEBI:24875"/>
        <label>2</label>
    </ligand>
</feature>
<feature type="binding site" evidence="2">
    <location>
        <position position="180"/>
    </location>
    <ligand>
        <name>Fe cation</name>
        <dbReference type="ChEBI" id="CHEBI:24875"/>
        <label>1</label>
    </ligand>
</feature>
<feature type="binding site" evidence="2">
    <location>
        <position position="39"/>
    </location>
    <ligand>
        <name>Fe cation</name>
        <dbReference type="ChEBI" id="CHEBI:24875"/>
        <label>1</label>
    </ligand>
</feature>
<dbReference type="EMBL" id="MN990730">
    <property type="protein sequence ID" value="QIM10391.1"/>
    <property type="molecule type" value="Genomic_DNA"/>
</dbReference>
<dbReference type="InterPro" id="IPR005235">
    <property type="entry name" value="YmdB-like"/>
</dbReference>
<keyword evidence="2" id="KW-0479">Metal-binding</keyword>
<organism evidence="3">
    <name type="scientific">uncultured Alphaproteobacteria bacterium</name>
    <dbReference type="NCBI Taxonomy" id="91750"/>
    <lineage>
        <taxon>Bacteria</taxon>
        <taxon>Pseudomonadati</taxon>
        <taxon>Pseudomonadota</taxon>
        <taxon>Alphaproteobacteria</taxon>
        <taxon>environmental samples</taxon>
    </lineage>
</organism>
<reference evidence="3" key="1">
    <citation type="journal article" date="2020" name="J. ISSAAS">
        <title>Lactobacilli and other gastrointestinal microbiota of Peromyscus leucopus, reservoir host for agents of Lyme disease and other zoonoses in North America.</title>
        <authorList>
            <person name="Milovic A."/>
            <person name="Bassam K."/>
            <person name="Shao H."/>
            <person name="Chatzistamou I."/>
            <person name="Tufts D.M."/>
            <person name="Diuk-Wasser M."/>
            <person name="Barbour A.G."/>
        </authorList>
    </citation>
    <scope>NUCLEOTIDE SEQUENCE</scope>
    <source>
        <strain evidence="3">LL90</strain>
    </source>
</reference>
<dbReference type="Pfam" id="PF13277">
    <property type="entry name" value="YmdB"/>
    <property type="match status" value="1"/>
</dbReference>